<evidence type="ECO:0000259" key="10">
    <source>
        <dbReference type="PROSITE" id="PS50304"/>
    </source>
</evidence>
<dbReference type="GO" id="GO:0007283">
    <property type="term" value="P:spermatogenesis"/>
    <property type="evidence" value="ECO:0007669"/>
    <property type="project" value="UniProtKB-KW"/>
</dbReference>
<evidence type="ECO:0000313" key="13">
    <source>
        <dbReference type="Proteomes" id="UP000606274"/>
    </source>
</evidence>
<keyword evidence="4" id="KW-0217">Developmental protein</keyword>
<dbReference type="PROSITE" id="PS50304">
    <property type="entry name" value="TUDOR"/>
    <property type="match status" value="1"/>
</dbReference>
<keyword evidence="7" id="KW-0221">Differentiation</keyword>
<dbReference type="AlphaFoldDB" id="A0A8T0BBA0"/>
<dbReference type="InterPro" id="IPR041966">
    <property type="entry name" value="LOTUS-like"/>
</dbReference>
<dbReference type="Gene3D" id="3.30.420.610">
    <property type="entry name" value="LOTUS domain-like"/>
    <property type="match status" value="3"/>
</dbReference>
<proteinExistence type="inferred from homology"/>
<reference evidence="12" key="1">
    <citation type="submission" date="2020-08" db="EMBL/GenBank/DDBJ databases">
        <title>Chromosome-level assembly of Southern catfish (Silurus meridionalis) provides insights into visual adaptation to the nocturnal and benthic lifestyles.</title>
        <authorList>
            <person name="Zhang Y."/>
            <person name="Wang D."/>
            <person name="Peng Z."/>
        </authorList>
    </citation>
    <scope>NUCLEOTIDE SEQUENCE</scope>
    <source>
        <strain evidence="12">SWU-2019-XX</strain>
        <tissue evidence="12">Muscle</tissue>
    </source>
</reference>
<comment type="subcellular location">
    <subcellularLocation>
        <location evidence="1">Cytoplasm</location>
    </subcellularLocation>
</comment>
<feature type="compositionally biased region" description="Basic and acidic residues" evidence="9">
    <location>
        <begin position="784"/>
        <end position="799"/>
    </location>
</feature>
<evidence type="ECO:0000256" key="6">
    <source>
        <dbReference type="ARBA" id="ARBA00022737"/>
    </source>
</evidence>
<dbReference type="Gene3D" id="2.30.30.140">
    <property type="match status" value="1"/>
</dbReference>
<dbReference type="PROSITE" id="PS51644">
    <property type="entry name" value="HTH_OST"/>
    <property type="match status" value="3"/>
</dbReference>
<dbReference type="GO" id="GO:0005737">
    <property type="term" value="C:cytoplasm"/>
    <property type="evidence" value="ECO:0007669"/>
    <property type="project" value="UniProtKB-SubCell"/>
</dbReference>
<dbReference type="EMBL" id="JABFDY010000009">
    <property type="protein sequence ID" value="KAF7703017.1"/>
    <property type="molecule type" value="Genomic_DNA"/>
</dbReference>
<dbReference type="InterPro" id="IPR035437">
    <property type="entry name" value="SNase_OB-fold_sf"/>
</dbReference>
<evidence type="ECO:0000256" key="5">
    <source>
        <dbReference type="ARBA" id="ARBA00022490"/>
    </source>
</evidence>
<dbReference type="PANTHER" id="PTHR22948">
    <property type="entry name" value="TUDOR DOMAIN CONTAINING PROTEIN"/>
    <property type="match status" value="1"/>
</dbReference>
<feature type="domain" description="HTH OST-type" evidence="11">
    <location>
        <begin position="300"/>
        <end position="374"/>
    </location>
</feature>
<evidence type="ECO:0000256" key="3">
    <source>
        <dbReference type="ARBA" id="ARBA00013420"/>
    </source>
</evidence>
<dbReference type="SUPFAM" id="SSF63748">
    <property type="entry name" value="Tudor/PWWP/MBT"/>
    <property type="match status" value="1"/>
</dbReference>
<gene>
    <name evidence="12" type="ORF">HF521_022024</name>
</gene>
<dbReference type="Proteomes" id="UP000606274">
    <property type="component" value="Unassembled WGS sequence"/>
</dbReference>
<dbReference type="Pfam" id="PF00567">
    <property type="entry name" value="TUDOR"/>
    <property type="match status" value="1"/>
</dbReference>
<evidence type="ECO:0000256" key="7">
    <source>
        <dbReference type="ARBA" id="ARBA00022782"/>
    </source>
</evidence>
<keyword evidence="5" id="KW-0963">Cytoplasm</keyword>
<accession>A0A8T0BBA0</accession>
<comment type="caution">
    <text evidence="12">The sequence shown here is derived from an EMBL/GenBank/DDBJ whole genome shotgun (WGS) entry which is preliminary data.</text>
</comment>
<evidence type="ECO:0000256" key="8">
    <source>
        <dbReference type="ARBA" id="ARBA00022871"/>
    </source>
</evidence>
<feature type="domain" description="HTH OST-type" evidence="11">
    <location>
        <begin position="6"/>
        <end position="79"/>
    </location>
</feature>
<protein>
    <recommendedName>
        <fullName evidence="3">Tudor domain-containing protein 5</fullName>
    </recommendedName>
</protein>
<evidence type="ECO:0000256" key="4">
    <source>
        <dbReference type="ARBA" id="ARBA00022473"/>
    </source>
</evidence>
<keyword evidence="13" id="KW-1185">Reference proteome</keyword>
<dbReference type="InterPro" id="IPR002999">
    <property type="entry name" value="Tudor"/>
</dbReference>
<dbReference type="OrthoDB" id="10052065at2759"/>
<evidence type="ECO:0000256" key="1">
    <source>
        <dbReference type="ARBA" id="ARBA00004496"/>
    </source>
</evidence>
<keyword evidence="8" id="KW-0744">Spermatogenesis</keyword>
<dbReference type="InterPro" id="IPR050621">
    <property type="entry name" value="Tudor_domain_containing"/>
</dbReference>
<dbReference type="GO" id="GO:0030154">
    <property type="term" value="P:cell differentiation"/>
    <property type="evidence" value="ECO:0007669"/>
    <property type="project" value="UniProtKB-KW"/>
</dbReference>
<feature type="domain" description="Tudor" evidence="10">
    <location>
        <begin position="512"/>
        <end position="570"/>
    </location>
</feature>
<keyword evidence="6" id="KW-0677">Repeat</keyword>
<feature type="region of interest" description="Disordered" evidence="9">
    <location>
        <begin position="209"/>
        <end position="228"/>
    </location>
</feature>
<dbReference type="Gene3D" id="2.40.50.90">
    <property type="match status" value="1"/>
</dbReference>
<comment type="similarity">
    <text evidence="2">Belongs to the TDRD5 family.</text>
</comment>
<evidence type="ECO:0000256" key="2">
    <source>
        <dbReference type="ARBA" id="ARBA00010384"/>
    </source>
</evidence>
<name>A0A8T0BBA0_SILME</name>
<dbReference type="PANTHER" id="PTHR22948:SF19">
    <property type="entry name" value="TUDOR DOMAIN-CONTAINING PROTEIN 5"/>
    <property type="match status" value="1"/>
</dbReference>
<evidence type="ECO:0000259" key="11">
    <source>
        <dbReference type="PROSITE" id="PS51644"/>
    </source>
</evidence>
<evidence type="ECO:0000313" key="12">
    <source>
        <dbReference type="EMBL" id="KAF7703017.1"/>
    </source>
</evidence>
<feature type="region of interest" description="Disordered" evidence="9">
    <location>
        <begin position="767"/>
        <end position="811"/>
    </location>
</feature>
<dbReference type="Pfam" id="PF12872">
    <property type="entry name" value="OST-HTH"/>
    <property type="match status" value="3"/>
</dbReference>
<dbReference type="InterPro" id="IPR025605">
    <property type="entry name" value="OST-HTH/LOTUS_dom"/>
</dbReference>
<evidence type="ECO:0000256" key="9">
    <source>
        <dbReference type="SAM" id="MobiDB-lite"/>
    </source>
</evidence>
<organism evidence="12 13">
    <name type="scientific">Silurus meridionalis</name>
    <name type="common">Southern catfish</name>
    <name type="synonym">Silurus soldatovi meridionalis</name>
    <dbReference type="NCBI Taxonomy" id="175797"/>
    <lineage>
        <taxon>Eukaryota</taxon>
        <taxon>Metazoa</taxon>
        <taxon>Chordata</taxon>
        <taxon>Craniata</taxon>
        <taxon>Vertebrata</taxon>
        <taxon>Euteleostomi</taxon>
        <taxon>Actinopterygii</taxon>
        <taxon>Neopterygii</taxon>
        <taxon>Teleostei</taxon>
        <taxon>Ostariophysi</taxon>
        <taxon>Siluriformes</taxon>
        <taxon>Siluridae</taxon>
        <taxon>Silurus</taxon>
    </lineage>
</organism>
<feature type="domain" description="HTH OST-type" evidence="11">
    <location>
        <begin position="129"/>
        <end position="205"/>
    </location>
</feature>
<sequence>MDPEHLLSNVKRDIRALLISSKHGLSSEQLRKDYQNMLGHPIPLKLLGFRSMLDMLREMPDTVRLDYALDGTVVLKAIGNETTKGIEDLISKQKTCKPKHKFKSGGSGLLPSPSLHHQGSFVLPRRAHAPPALSAQLRSQLRQLLIHGPIGLSQLERCYSIRFGRPLCVAHYGFYSIAEMLAAASDMITVKQTRMGSQLILKTEHTPVRQMHNRSPALPKQATGTSSHPVMKKITSEVPGQMAVLSNNQPKAQQKANNTAAIRVQEIEHIHLKKSYEKSVAKLEEEFRKRLVESGDAGTVSQELKEKLRKVVAEHGQGMAIHSLPGEYKKMYSEDLPLAQCGFLSVTEMVEALSDTFSVQPSTEEGAKHLLIMELKPNDQPAFSQNPSTEGQYLSCNDGDWACQDDGGASMDSLESDPEMEIATKTIHQKPVDIFAVTVPLDALQCQKLKPPNRWRERELVPVVVEKIESPSLFYVRLEDQDSRTLEHMMFEMRSCYSCQEVAERYRLPDAYVRPGQACCVAPGDTWFYRVVIHRLLNTSEVEVYYVDFGDLTAVSRSRLQFLKSCYAELPVQAVPCVLAGAKPVKRVWSKEATSSFQKLCYDRTLVAAIHSYQHDFLLTFLCDTQTEEDLYIHSVLEAEGHAVACSAVSTPMFQQFNPVALYLGEGQLEEVNDGVAAVASSPNVTSLTQHLQPDASTIRSQVLTENSTHSQEMTLLDLPALEFIDVAQGKNSKPLDPLLNKEPASFGNWEQGWRKKANIDDQKPEFLQNGREESATTEVLSIKPEKDTQPVLESEKTQKPAANQHVVRDQTPGPISSCIGHTGPQMSAELFQPLSTNLMFSMFSSGDKPNQEALFLRHVSPLALGPSARMAAGSNLLQWYTHKQV</sequence>